<accession>X1UMG6</accession>
<organism evidence="1">
    <name type="scientific">marine sediment metagenome</name>
    <dbReference type="NCBI Taxonomy" id="412755"/>
    <lineage>
        <taxon>unclassified sequences</taxon>
        <taxon>metagenomes</taxon>
        <taxon>ecological metagenomes</taxon>
    </lineage>
</organism>
<dbReference type="AlphaFoldDB" id="X1UMG6"/>
<comment type="caution">
    <text evidence="1">The sequence shown here is derived from an EMBL/GenBank/DDBJ whole genome shotgun (WGS) entry which is preliminary data.</text>
</comment>
<protein>
    <submittedName>
        <fullName evidence="1">Uncharacterized protein</fullName>
    </submittedName>
</protein>
<dbReference type="EMBL" id="BARW01034290">
    <property type="protein sequence ID" value="GAJ04792.1"/>
    <property type="molecule type" value="Genomic_DNA"/>
</dbReference>
<evidence type="ECO:0000313" key="1">
    <source>
        <dbReference type="EMBL" id="GAJ04792.1"/>
    </source>
</evidence>
<sequence length="190" mass="21720">MISFITNAISIALNTIPFIYKIFRAPIKISPTQISLKAQPWKIKTTFHVQNRSTEILFDVWIKLTMENCDIKANDIKIDSGGGEGFLSERISNISVDYDFVRMDGTDNKGKACIFFILYSLVPQIPQPFTIEVTSKASVEKHINPRILLRVIRHSKVPVKLLKRNNEIAYPVTPPEAFTIKNLSLRMKRK</sequence>
<name>X1UMG6_9ZZZZ</name>
<gene>
    <name evidence="1" type="ORF">S12H4_53779</name>
</gene>
<reference evidence="1" key="1">
    <citation type="journal article" date="2014" name="Front. Microbiol.">
        <title>High frequency of phylogenetically diverse reductive dehalogenase-homologous genes in deep subseafloor sedimentary metagenomes.</title>
        <authorList>
            <person name="Kawai M."/>
            <person name="Futagami T."/>
            <person name="Toyoda A."/>
            <person name="Takaki Y."/>
            <person name="Nishi S."/>
            <person name="Hori S."/>
            <person name="Arai W."/>
            <person name="Tsubouchi T."/>
            <person name="Morono Y."/>
            <person name="Uchiyama I."/>
            <person name="Ito T."/>
            <person name="Fujiyama A."/>
            <person name="Inagaki F."/>
            <person name="Takami H."/>
        </authorList>
    </citation>
    <scope>NUCLEOTIDE SEQUENCE</scope>
    <source>
        <strain evidence="1">Expedition CK06-06</strain>
    </source>
</reference>
<proteinExistence type="predicted"/>